<dbReference type="Pfam" id="PF13855">
    <property type="entry name" value="LRR_8"/>
    <property type="match status" value="2"/>
</dbReference>
<evidence type="ECO:0000313" key="1">
    <source>
        <dbReference type="EMBL" id="ENN73888.1"/>
    </source>
</evidence>
<dbReference type="InterPro" id="IPR032675">
    <property type="entry name" value="LRR_dom_sf"/>
</dbReference>
<dbReference type="InterPro" id="IPR003591">
    <property type="entry name" value="Leu-rich_rpt_typical-subtyp"/>
</dbReference>
<dbReference type="InterPro" id="IPR001611">
    <property type="entry name" value="Leu-rich_rpt"/>
</dbReference>
<dbReference type="AlphaFoldDB" id="N6T844"/>
<dbReference type="Gene3D" id="3.80.10.10">
    <property type="entry name" value="Ribonuclease Inhibitor"/>
    <property type="match status" value="1"/>
</dbReference>
<dbReference type="PANTHER" id="PTHR24366:SF171">
    <property type="entry name" value="LEUCINE RICH REPEAT NEURONAL 4"/>
    <property type="match status" value="1"/>
</dbReference>
<feature type="non-terminal residue" evidence="1">
    <location>
        <position position="1"/>
    </location>
</feature>
<name>N6T844_DENPD</name>
<reference evidence="1" key="1">
    <citation type="journal article" date="2013" name="Genome Biol.">
        <title>Draft genome of the mountain pine beetle, Dendroctonus ponderosae Hopkins, a major forest pest.</title>
        <authorList>
            <person name="Keeling C.I."/>
            <person name="Yuen M.M."/>
            <person name="Liao N.Y."/>
            <person name="Docking T.R."/>
            <person name="Chan S.K."/>
            <person name="Taylor G.A."/>
            <person name="Palmquist D.L."/>
            <person name="Jackman S.D."/>
            <person name="Nguyen A."/>
            <person name="Li M."/>
            <person name="Henderson H."/>
            <person name="Janes J.K."/>
            <person name="Zhao Y."/>
            <person name="Pandoh P."/>
            <person name="Moore R."/>
            <person name="Sperling F.A."/>
            <person name="Huber D.P."/>
            <person name="Birol I."/>
            <person name="Jones S.J."/>
            <person name="Bohlmann J."/>
        </authorList>
    </citation>
    <scope>NUCLEOTIDE SEQUENCE</scope>
</reference>
<dbReference type="EMBL" id="KB741098">
    <property type="protein sequence ID" value="ENN73888.1"/>
    <property type="molecule type" value="Genomic_DNA"/>
</dbReference>
<dbReference type="HOGENOM" id="CLU_1827273_0_0_1"/>
<accession>N6T844</accession>
<dbReference type="SUPFAM" id="SSF52058">
    <property type="entry name" value="L domain-like"/>
    <property type="match status" value="1"/>
</dbReference>
<proteinExistence type="predicted"/>
<protein>
    <submittedName>
        <fullName evidence="1">Uncharacterized protein</fullName>
    </submittedName>
</protein>
<dbReference type="OrthoDB" id="1111193at2759"/>
<organism evidence="1">
    <name type="scientific">Dendroctonus ponderosae</name>
    <name type="common">Mountain pine beetle</name>
    <dbReference type="NCBI Taxonomy" id="77166"/>
    <lineage>
        <taxon>Eukaryota</taxon>
        <taxon>Metazoa</taxon>
        <taxon>Ecdysozoa</taxon>
        <taxon>Arthropoda</taxon>
        <taxon>Hexapoda</taxon>
        <taxon>Insecta</taxon>
        <taxon>Pterygota</taxon>
        <taxon>Neoptera</taxon>
        <taxon>Endopterygota</taxon>
        <taxon>Coleoptera</taxon>
        <taxon>Polyphaga</taxon>
        <taxon>Cucujiformia</taxon>
        <taxon>Curculionidae</taxon>
        <taxon>Scolytinae</taxon>
        <taxon>Dendroctonus</taxon>
    </lineage>
</organism>
<gene>
    <name evidence="1" type="ORF">YQE_09516</name>
</gene>
<dbReference type="PANTHER" id="PTHR24366">
    <property type="entry name" value="IG(IMMUNOGLOBULIN) AND LRR(LEUCINE RICH REPEAT) DOMAINS"/>
    <property type="match status" value="1"/>
</dbReference>
<sequence>MPDEAFLGLERSLWELELSHCQLTKVPNRALRYLQKLRILDLTGNEINKISPENWRGLEGSLEILILADNSLAKLPLDAFGGLPMVETIDLRGNNLREIDPAQMLCPPEKAFMTQPTCRVTRLRNGVVANYRTNIAKNRED</sequence>
<dbReference type="PROSITE" id="PS51450">
    <property type="entry name" value="LRR"/>
    <property type="match status" value="1"/>
</dbReference>
<dbReference type="SMART" id="SM00369">
    <property type="entry name" value="LRR_TYP"/>
    <property type="match status" value="4"/>
</dbReference>